<feature type="transmembrane region" description="Helical" evidence="2">
    <location>
        <begin position="286"/>
        <end position="311"/>
    </location>
</feature>
<dbReference type="Pfam" id="PF13676">
    <property type="entry name" value="TIR_2"/>
    <property type="match status" value="1"/>
</dbReference>
<keyword evidence="2" id="KW-0472">Membrane</keyword>
<feature type="compositionally biased region" description="Basic and acidic residues" evidence="1">
    <location>
        <begin position="526"/>
        <end position="538"/>
    </location>
</feature>
<gene>
    <name evidence="4" type="ORF">CHS0354_030145</name>
</gene>
<dbReference type="Proteomes" id="UP001195483">
    <property type="component" value="Unassembled WGS sequence"/>
</dbReference>
<evidence type="ECO:0000313" key="5">
    <source>
        <dbReference type="Proteomes" id="UP001195483"/>
    </source>
</evidence>
<sequence length="627" mass="72683">MDVNVTIDEPLLDNVHSSRQTVSLPPGKKFHIYFAYRDVLKDKLWVKRVVKKLETEYGYICCDHERDFLPGTKIMDNIKDGVMNSEKVVVVFSKEAIDSYYVLLEAAMAYQQSIENRKNLLIPVLLDDCAVPKEYMLLTYIDATKEVEETTWWHKLMKSIKSTEQASRSPFQVEGNNVAAGKTFAITQLCSIETKYSFIRCSMQTNKYIPKELRPESCGVPSDLIRAINKDLLRSAEIECRQKCCCFARLVEWFGYIIIFFFFFYLIHGIVCFIRPEIAEKSRHDCTPFIIACSILFIIFGLCYFACKRFYAKVPAELLLSTYEDLLHCPRVLRKPTCRWFAILLLYFPYLTAAVFLYCTMVWMFCFTRPEIAEATRTDCLPSIGACIFLFCIYGFYYFACKRFFVKMPCSVLDDIICYNKMLSKYGVMVTVVPRCIWKSASLIFYKCQFELCKEYVIRHLVKEGSTHTTEHRCILDSRQMTASAEGSLFVSGVGKPARSREQSIPIVTSINPVMAEEDEDVSDVTDDKPLLSNNQKKESENYEKKALELLMSCTPEYLNDAYADKLKKPKEDRHGIEILCLCQYLEKVDKVFQEKVKRTKSLRLKTGIEENYQDETNAHFKNILLD</sequence>
<feature type="domain" description="TIR" evidence="3">
    <location>
        <begin position="28"/>
        <end position="160"/>
    </location>
</feature>
<comment type="caution">
    <text evidence="4">The sequence shown here is derived from an EMBL/GenBank/DDBJ whole genome shotgun (WGS) entry which is preliminary data.</text>
</comment>
<evidence type="ECO:0000256" key="1">
    <source>
        <dbReference type="SAM" id="MobiDB-lite"/>
    </source>
</evidence>
<keyword evidence="2" id="KW-1133">Transmembrane helix</keyword>
<dbReference type="PANTHER" id="PTHR16253:SF0">
    <property type="entry name" value="TETRATRICOPEPTIDE REPEAT PROTEIN 22"/>
    <property type="match status" value="1"/>
</dbReference>
<dbReference type="Gene3D" id="3.40.50.10140">
    <property type="entry name" value="Toll/interleukin-1 receptor homology (TIR) domain"/>
    <property type="match status" value="1"/>
</dbReference>
<reference evidence="4" key="3">
    <citation type="submission" date="2023-05" db="EMBL/GenBank/DDBJ databases">
        <authorList>
            <person name="Smith C.H."/>
        </authorList>
    </citation>
    <scope>NUCLEOTIDE SEQUENCE</scope>
    <source>
        <strain evidence="4">CHS0354</strain>
        <tissue evidence="4">Mantle</tissue>
    </source>
</reference>
<feature type="transmembrane region" description="Helical" evidence="2">
    <location>
        <begin position="380"/>
        <end position="400"/>
    </location>
</feature>
<reference evidence="4" key="2">
    <citation type="journal article" date="2021" name="Genome Biol. Evol.">
        <title>Developing a high-quality reference genome for a parasitic bivalve with doubly uniparental inheritance (Bivalvia: Unionida).</title>
        <authorList>
            <person name="Smith C.H."/>
        </authorList>
    </citation>
    <scope>NUCLEOTIDE SEQUENCE</scope>
    <source>
        <strain evidence="4">CHS0354</strain>
        <tissue evidence="4">Mantle</tissue>
    </source>
</reference>
<proteinExistence type="predicted"/>
<reference evidence="4" key="1">
    <citation type="journal article" date="2021" name="Genome Biol. Evol.">
        <title>A High-Quality Reference Genome for a Parasitic Bivalve with Doubly Uniparental Inheritance (Bivalvia: Unionida).</title>
        <authorList>
            <person name="Smith C.H."/>
        </authorList>
    </citation>
    <scope>NUCLEOTIDE SEQUENCE</scope>
    <source>
        <strain evidence="4">CHS0354</strain>
    </source>
</reference>
<evidence type="ECO:0000313" key="4">
    <source>
        <dbReference type="EMBL" id="KAK3597601.1"/>
    </source>
</evidence>
<organism evidence="4 5">
    <name type="scientific">Potamilus streckersoni</name>
    <dbReference type="NCBI Taxonomy" id="2493646"/>
    <lineage>
        <taxon>Eukaryota</taxon>
        <taxon>Metazoa</taxon>
        <taxon>Spiralia</taxon>
        <taxon>Lophotrochozoa</taxon>
        <taxon>Mollusca</taxon>
        <taxon>Bivalvia</taxon>
        <taxon>Autobranchia</taxon>
        <taxon>Heteroconchia</taxon>
        <taxon>Palaeoheterodonta</taxon>
        <taxon>Unionida</taxon>
        <taxon>Unionoidea</taxon>
        <taxon>Unionidae</taxon>
        <taxon>Ambleminae</taxon>
        <taxon>Lampsilini</taxon>
        <taxon>Potamilus</taxon>
    </lineage>
</organism>
<dbReference type="GO" id="GO:0007165">
    <property type="term" value="P:signal transduction"/>
    <property type="evidence" value="ECO:0007669"/>
    <property type="project" value="InterPro"/>
</dbReference>
<protein>
    <recommendedName>
        <fullName evidence="3">TIR domain-containing protein</fullName>
    </recommendedName>
</protein>
<dbReference type="PROSITE" id="PS50104">
    <property type="entry name" value="TIR"/>
    <property type="match status" value="1"/>
</dbReference>
<name>A0AAE0W147_9BIVA</name>
<dbReference type="SUPFAM" id="SSF52200">
    <property type="entry name" value="Toll/Interleukin receptor TIR domain"/>
    <property type="match status" value="1"/>
</dbReference>
<dbReference type="InterPro" id="IPR035897">
    <property type="entry name" value="Toll_tir_struct_dom_sf"/>
</dbReference>
<keyword evidence="5" id="KW-1185">Reference proteome</keyword>
<dbReference type="AlphaFoldDB" id="A0AAE0W147"/>
<feature type="region of interest" description="Disordered" evidence="1">
    <location>
        <begin position="518"/>
        <end position="538"/>
    </location>
</feature>
<dbReference type="SMART" id="SM00255">
    <property type="entry name" value="TIR"/>
    <property type="match status" value="1"/>
</dbReference>
<dbReference type="EMBL" id="JAEAOA010001797">
    <property type="protein sequence ID" value="KAK3597601.1"/>
    <property type="molecule type" value="Genomic_DNA"/>
</dbReference>
<evidence type="ECO:0000259" key="3">
    <source>
        <dbReference type="PROSITE" id="PS50104"/>
    </source>
</evidence>
<dbReference type="PANTHER" id="PTHR16253">
    <property type="entry name" value="TETRATRICOPEPTIDE REPEAT PROTEIN 22"/>
    <property type="match status" value="1"/>
</dbReference>
<feature type="transmembrane region" description="Helical" evidence="2">
    <location>
        <begin position="253"/>
        <end position="274"/>
    </location>
</feature>
<keyword evidence="2" id="KW-0812">Transmembrane</keyword>
<accession>A0AAE0W147</accession>
<dbReference type="InterPro" id="IPR042342">
    <property type="entry name" value="TTC22"/>
</dbReference>
<evidence type="ECO:0000256" key="2">
    <source>
        <dbReference type="SAM" id="Phobius"/>
    </source>
</evidence>
<dbReference type="InterPro" id="IPR000157">
    <property type="entry name" value="TIR_dom"/>
</dbReference>
<feature type="transmembrane region" description="Helical" evidence="2">
    <location>
        <begin position="340"/>
        <end position="368"/>
    </location>
</feature>